<gene>
    <name evidence="2" type="ORF">SAMN04488691_105231</name>
</gene>
<dbReference type="Gene3D" id="1.10.287.130">
    <property type="match status" value="1"/>
</dbReference>
<reference evidence="2 3" key="1">
    <citation type="submission" date="2016-10" db="EMBL/GenBank/DDBJ databases">
        <authorList>
            <person name="de Groot N.N."/>
        </authorList>
    </citation>
    <scope>NUCLEOTIDE SEQUENCE [LARGE SCALE GENOMIC DNA]</scope>
    <source>
        <strain evidence="2 3">CDM_5</strain>
    </source>
</reference>
<organism evidence="2 3">
    <name type="scientific">Haloferax larsenii</name>
    <dbReference type="NCBI Taxonomy" id="302484"/>
    <lineage>
        <taxon>Archaea</taxon>
        <taxon>Methanobacteriati</taxon>
        <taxon>Methanobacteriota</taxon>
        <taxon>Stenosarchaea group</taxon>
        <taxon>Halobacteria</taxon>
        <taxon>Halobacteriales</taxon>
        <taxon>Haloferacaceae</taxon>
        <taxon>Haloferax</taxon>
    </lineage>
</organism>
<dbReference type="AlphaFoldDB" id="A0A1H7R117"/>
<evidence type="ECO:0000313" key="3">
    <source>
        <dbReference type="Proteomes" id="UP000183894"/>
    </source>
</evidence>
<proteinExistence type="predicted"/>
<dbReference type="GO" id="GO:0000155">
    <property type="term" value="F:phosphorelay sensor kinase activity"/>
    <property type="evidence" value="ECO:0007669"/>
    <property type="project" value="InterPro"/>
</dbReference>
<evidence type="ECO:0000313" key="2">
    <source>
        <dbReference type="EMBL" id="SEL53926.1"/>
    </source>
</evidence>
<dbReference type="Proteomes" id="UP000183894">
    <property type="component" value="Unassembled WGS sequence"/>
</dbReference>
<feature type="region of interest" description="Disordered" evidence="1">
    <location>
        <begin position="227"/>
        <end position="269"/>
    </location>
</feature>
<evidence type="ECO:0000256" key="1">
    <source>
        <dbReference type="SAM" id="MobiDB-lite"/>
    </source>
</evidence>
<dbReference type="EMBL" id="FOAD01000005">
    <property type="protein sequence ID" value="SEL53926.1"/>
    <property type="molecule type" value="Genomic_DNA"/>
</dbReference>
<name>A0A1H7R117_HALLR</name>
<evidence type="ECO:0008006" key="4">
    <source>
        <dbReference type="Google" id="ProtNLM"/>
    </source>
</evidence>
<dbReference type="InterPro" id="IPR036097">
    <property type="entry name" value="HisK_dim/P_sf"/>
</dbReference>
<accession>A0A1H7R117</accession>
<sequence length="334" mass="37040">MSIPSIHQQRGFSIEQWLKTIFQWELTPLRISLLYLVLGTGSLFFSDVLLVQWVESAALLAQLQAAKGGLEVLLTTGFIYVLTKRSRHSLQQKNASLRELKEERTVLHRVFRHNLRNSMNIVQGSATNLARDLPNPDDNQDIDRILRQSDRVVRLCEHASTIEETTMVDDENHVAIDLPELVDATVTEIRAQYPDVDITTDVPADVTVRGHPQLETALEEAISNAHQHAGGRLTAGRGVSRANPRERGASRRRRRAGDSGHRIRGGRARSENVAHARLWVGHVDDELGTSAIRRSASNSVVRFGRARGVCAAGCQGVMLTGLPDGVLEGRVRNV</sequence>
<dbReference type="SUPFAM" id="SSF47384">
    <property type="entry name" value="Homodimeric domain of signal transducing histidine kinase"/>
    <property type="match status" value="1"/>
</dbReference>
<protein>
    <recommendedName>
        <fullName evidence="4">Signal transduction histidine kinase</fullName>
    </recommendedName>
</protein>